<comment type="caution">
    <text evidence="2">The sequence shown here is derived from an EMBL/GenBank/DDBJ whole genome shotgun (WGS) entry which is preliminary data.</text>
</comment>
<gene>
    <name evidence="2" type="ORF">J5N97_014724</name>
</gene>
<dbReference type="EMBL" id="JAGGNH010000003">
    <property type="protein sequence ID" value="KAJ0979250.1"/>
    <property type="molecule type" value="Genomic_DNA"/>
</dbReference>
<name>A0A9D5CSY1_9LILI</name>
<reference evidence="2" key="1">
    <citation type="submission" date="2021-03" db="EMBL/GenBank/DDBJ databases">
        <authorList>
            <person name="Li Z."/>
            <person name="Yang C."/>
        </authorList>
    </citation>
    <scope>NUCLEOTIDE SEQUENCE</scope>
    <source>
        <strain evidence="2">Dzin_1.0</strain>
        <tissue evidence="2">Leaf</tissue>
    </source>
</reference>
<accession>A0A9D5CSY1</accession>
<dbReference type="AlphaFoldDB" id="A0A9D5CSY1"/>
<reference evidence="2" key="2">
    <citation type="journal article" date="2022" name="Hortic Res">
        <title>The genome of Dioscorea zingiberensis sheds light on the biosynthesis, origin and evolution of the medicinally important diosgenin saponins.</title>
        <authorList>
            <person name="Li Y."/>
            <person name="Tan C."/>
            <person name="Li Z."/>
            <person name="Guo J."/>
            <person name="Li S."/>
            <person name="Chen X."/>
            <person name="Wang C."/>
            <person name="Dai X."/>
            <person name="Yang H."/>
            <person name="Song W."/>
            <person name="Hou L."/>
            <person name="Xu J."/>
            <person name="Tong Z."/>
            <person name="Xu A."/>
            <person name="Yuan X."/>
            <person name="Wang W."/>
            <person name="Yang Q."/>
            <person name="Chen L."/>
            <person name="Sun Z."/>
            <person name="Wang K."/>
            <person name="Pan B."/>
            <person name="Chen J."/>
            <person name="Bao Y."/>
            <person name="Liu F."/>
            <person name="Qi X."/>
            <person name="Gang D.R."/>
            <person name="Wen J."/>
            <person name="Li J."/>
        </authorList>
    </citation>
    <scope>NUCLEOTIDE SEQUENCE</scope>
    <source>
        <strain evidence="2">Dzin_1.0</strain>
    </source>
</reference>
<feature type="compositionally biased region" description="Basic and acidic residues" evidence="1">
    <location>
        <begin position="61"/>
        <end position="75"/>
    </location>
</feature>
<sequence>MGERSSGGRFPARRGQAHTGSRWVPVGNSCIGQESGGSILTGVGDRNKSTHSVTMPQQRRVSSERIRDMESVNDL</sequence>
<proteinExistence type="predicted"/>
<protein>
    <submittedName>
        <fullName evidence="2">Uncharacterized protein</fullName>
    </submittedName>
</protein>
<evidence type="ECO:0000313" key="2">
    <source>
        <dbReference type="EMBL" id="KAJ0979250.1"/>
    </source>
</evidence>
<keyword evidence="3" id="KW-1185">Reference proteome</keyword>
<evidence type="ECO:0000256" key="1">
    <source>
        <dbReference type="SAM" id="MobiDB-lite"/>
    </source>
</evidence>
<feature type="compositionally biased region" description="Polar residues" evidence="1">
    <location>
        <begin position="50"/>
        <end position="60"/>
    </location>
</feature>
<feature type="region of interest" description="Disordered" evidence="1">
    <location>
        <begin position="1"/>
        <end position="75"/>
    </location>
</feature>
<evidence type="ECO:0000313" key="3">
    <source>
        <dbReference type="Proteomes" id="UP001085076"/>
    </source>
</evidence>
<organism evidence="2 3">
    <name type="scientific">Dioscorea zingiberensis</name>
    <dbReference type="NCBI Taxonomy" id="325984"/>
    <lineage>
        <taxon>Eukaryota</taxon>
        <taxon>Viridiplantae</taxon>
        <taxon>Streptophyta</taxon>
        <taxon>Embryophyta</taxon>
        <taxon>Tracheophyta</taxon>
        <taxon>Spermatophyta</taxon>
        <taxon>Magnoliopsida</taxon>
        <taxon>Liliopsida</taxon>
        <taxon>Dioscoreales</taxon>
        <taxon>Dioscoreaceae</taxon>
        <taxon>Dioscorea</taxon>
    </lineage>
</organism>
<dbReference type="Proteomes" id="UP001085076">
    <property type="component" value="Miscellaneous, Linkage group lg03"/>
</dbReference>